<dbReference type="Pfam" id="PF02557">
    <property type="entry name" value="VanY"/>
    <property type="match status" value="1"/>
</dbReference>
<comment type="caution">
    <text evidence="2">The sequence shown here is derived from an EMBL/GenBank/DDBJ whole genome shotgun (WGS) entry which is preliminary data.</text>
</comment>
<dbReference type="InterPro" id="IPR009045">
    <property type="entry name" value="Zn_M74/Hedgehog-like"/>
</dbReference>
<sequence>MITPAMLTGQSVQHLAPLCGAHRLQPAAVTAFLALRQAAAAAGFDLQPASTFRDFERQRLIWNGKFRGERPVLDEHSRPLDVLTLHEGARCEAILRWSAMPGASRHHWGSDLDIYDPSRLPDGQRLQLEPWEYEDDGYFAPLNVWLTQHMADYDFYRPFARDRGGVAAEPWHISYRPLAREAASRFTPAVLLNAWRDQDVAGSAWLSAHLPALFARFIHNTDEA</sequence>
<protein>
    <submittedName>
        <fullName evidence="2">M15 family metallopeptidase</fullName>
    </submittedName>
</protein>
<dbReference type="InterPro" id="IPR052179">
    <property type="entry name" value="DD-CPase-like"/>
</dbReference>
<dbReference type="SUPFAM" id="SSF55166">
    <property type="entry name" value="Hedgehog/DD-peptidase"/>
    <property type="match status" value="1"/>
</dbReference>
<dbReference type="PANTHER" id="PTHR34385">
    <property type="entry name" value="D-ALANYL-D-ALANINE CARBOXYPEPTIDASE"/>
    <property type="match status" value="1"/>
</dbReference>
<accession>A0A5J5G0I4</accession>
<dbReference type="Gene3D" id="3.30.1380.10">
    <property type="match status" value="1"/>
</dbReference>
<evidence type="ECO:0000259" key="1">
    <source>
        <dbReference type="Pfam" id="PF02557"/>
    </source>
</evidence>
<name>A0A5J5G0I4_9GAMM</name>
<dbReference type="CDD" id="cd14847">
    <property type="entry name" value="DD-carboxypeptidase_like"/>
    <property type="match status" value="1"/>
</dbReference>
<evidence type="ECO:0000313" key="2">
    <source>
        <dbReference type="EMBL" id="KAA8999965.1"/>
    </source>
</evidence>
<feature type="domain" description="D-alanyl-D-alanine carboxypeptidase-like core" evidence="1">
    <location>
        <begin position="22"/>
        <end position="177"/>
    </location>
</feature>
<evidence type="ECO:0000313" key="3">
    <source>
        <dbReference type="Proteomes" id="UP000335415"/>
    </source>
</evidence>
<dbReference type="AlphaFoldDB" id="A0A5J5G0I4"/>
<dbReference type="PANTHER" id="PTHR34385:SF1">
    <property type="entry name" value="PEPTIDOGLYCAN L-ALANYL-D-GLUTAMATE ENDOPEPTIDASE CWLK"/>
    <property type="match status" value="1"/>
</dbReference>
<dbReference type="GO" id="GO:0006508">
    <property type="term" value="P:proteolysis"/>
    <property type="evidence" value="ECO:0007669"/>
    <property type="project" value="InterPro"/>
</dbReference>
<dbReference type="GO" id="GO:0008233">
    <property type="term" value="F:peptidase activity"/>
    <property type="evidence" value="ECO:0007669"/>
    <property type="project" value="InterPro"/>
</dbReference>
<dbReference type="OrthoDB" id="9792074at2"/>
<dbReference type="Proteomes" id="UP000335415">
    <property type="component" value="Unassembled WGS sequence"/>
</dbReference>
<keyword evidence="3" id="KW-1185">Reference proteome</keyword>
<dbReference type="RefSeq" id="WP_150435165.1">
    <property type="nucleotide sequence ID" value="NZ_VYKJ01000005.1"/>
</dbReference>
<reference evidence="2 3" key="1">
    <citation type="submission" date="2019-09" db="EMBL/GenBank/DDBJ databases">
        <authorList>
            <person name="Li Y."/>
        </authorList>
    </citation>
    <scope>NUCLEOTIDE SEQUENCE [LARGE SCALE GENOMIC DNA]</scope>
    <source>
        <strain evidence="2 3">L3-3HA</strain>
    </source>
</reference>
<organism evidence="2 3">
    <name type="scientific">Affinibrenneria salicis</name>
    <dbReference type="NCBI Taxonomy" id="2590031"/>
    <lineage>
        <taxon>Bacteria</taxon>
        <taxon>Pseudomonadati</taxon>
        <taxon>Pseudomonadota</taxon>
        <taxon>Gammaproteobacteria</taxon>
        <taxon>Enterobacterales</taxon>
        <taxon>Pectobacteriaceae</taxon>
        <taxon>Affinibrenneria</taxon>
    </lineage>
</organism>
<proteinExistence type="predicted"/>
<gene>
    <name evidence="2" type="ORF">FJU30_11795</name>
</gene>
<dbReference type="InterPro" id="IPR003709">
    <property type="entry name" value="VanY-like_core_dom"/>
</dbReference>
<dbReference type="EMBL" id="VYKJ01000005">
    <property type="protein sequence ID" value="KAA8999965.1"/>
    <property type="molecule type" value="Genomic_DNA"/>
</dbReference>